<evidence type="ECO:0000313" key="2">
    <source>
        <dbReference type="EMBL" id="KAK6346396.1"/>
    </source>
</evidence>
<sequence length="105" mass="11286">MGVRGRPSPDGNPMPPLAPFDRIRQAPATNQRGDCGVISFALYEATIKCTLGPGPLSYIFRTFRQKFTPESDINFTAAHQAVGGFRGPVSTDVSFQKALALTAKS</sequence>
<accession>A0AAV9UPI1</accession>
<reference evidence="2 3" key="1">
    <citation type="submission" date="2019-10" db="EMBL/GenBank/DDBJ databases">
        <authorList>
            <person name="Palmer J.M."/>
        </authorList>
    </citation>
    <scope>NUCLEOTIDE SEQUENCE [LARGE SCALE GENOMIC DNA]</scope>
    <source>
        <strain evidence="2 3">TWF730</strain>
    </source>
</reference>
<protein>
    <recommendedName>
        <fullName evidence="4">Ubiquitin-like protease family profile domain-containing protein</fullName>
    </recommendedName>
</protein>
<dbReference type="AlphaFoldDB" id="A0AAV9UPI1"/>
<evidence type="ECO:0008006" key="4">
    <source>
        <dbReference type="Google" id="ProtNLM"/>
    </source>
</evidence>
<feature type="region of interest" description="Disordered" evidence="1">
    <location>
        <begin position="1"/>
        <end position="26"/>
    </location>
</feature>
<gene>
    <name evidence="2" type="ORF">TWF730_010722</name>
</gene>
<comment type="caution">
    <text evidence="2">The sequence shown here is derived from an EMBL/GenBank/DDBJ whole genome shotgun (WGS) entry which is preliminary data.</text>
</comment>
<dbReference type="Proteomes" id="UP001373714">
    <property type="component" value="Unassembled WGS sequence"/>
</dbReference>
<name>A0AAV9UPI1_9PEZI</name>
<keyword evidence="3" id="KW-1185">Reference proteome</keyword>
<evidence type="ECO:0000313" key="3">
    <source>
        <dbReference type="Proteomes" id="UP001373714"/>
    </source>
</evidence>
<evidence type="ECO:0000256" key="1">
    <source>
        <dbReference type="SAM" id="MobiDB-lite"/>
    </source>
</evidence>
<organism evidence="2 3">
    <name type="scientific">Orbilia blumenaviensis</name>
    <dbReference type="NCBI Taxonomy" id="1796055"/>
    <lineage>
        <taxon>Eukaryota</taxon>
        <taxon>Fungi</taxon>
        <taxon>Dikarya</taxon>
        <taxon>Ascomycota</taxon>
        <taxon>Pezizomycotina</taxon>
        <taxon>Orbiliomycetes</taxon>
        <taxon>Orbiliales</taxon>
        <taxon>Orbiliaceae</taxon>
        <taxon>Orbilia</taxon>
    </lineage>
</organism>
<proteinExistence type="predicted"/>
<dbReference type="EMBL" id="JAVHNS010000008">
    <property type="protein sequence ID" value="KAK6346396.1"/>
    <property type="molecule type" value="Genomic_DNA"/>
</dbReference>